<proteinExistence type="predicted"/>
<accession>A0ACC3MIQ9</accession>
<reference evidence="1" key="1">
    <citation type="submission" date="2023-07" db="EMBL/GenBank/DDBJ databases">
        <title>Black Yeasts Isolated from many extreme environments.</title>
        <authorList>
            <person name="Coleine C."/>
            <person name="Stajich J.E."/>
            <person name="Selbmann L."/>
        </authorList>
    </citation>
    <scope>NUCLEOTIDE SEQUENCE</scope>
    <source>
        <strain evidence="1">CCFEE 5714</strain>
    </source>
</reference>
<sequence length="218" mass="22901">MKLVQLSVILAGYVTTPAFAAPTGGAHSIKGNPLATLPELSVGAFAEDVSFLNADVDGVYRAYLDNGTVAAAARMDAVQIETWLSARANSGQLSEAQVASERASFAFANSSAVPDEQLLNPPESVKPAAKFGDTTPLDLGPLEERQLPVDCPISGRYRVSNPMTCRNQYPKRCQCNGSICVGFAVPAVSCSGLGHRIVIRDGFEKHAALTGHSLSPAI</sequence>
<comment type="caution">
    <text evidence="1">The sequence shown here is derived from an EMBL/GenBank/DDBJ whole genome shotgun (WGS) entry which is preliminary data.</text>
</comment>
<keyword evidence="2" id="KW-1185">Reference proteome</keyword>
<protein>
    <submittedName>
        <fullName evidence="1">Uncharacterized protein</fullName>
    </submittedName>
</protein>
<dbReference type="Proteomes" id="UP001281147">
    <property type="component" value="Unassembled WGS sequence"/>
</dbReference>
<evidence type="ECO:0000313" key="1">
    <source>
        <dbReference type="EMBL" id="KAK3696659.1"/>
    </source>
</evidence>
<organism evidence="1 2">
    <name type="scientific">Vermiconidia calcicola</name>
    <dbReference type="NCBI Taxonomy" id="1690605"/>
    <lineage>
        <taxon>Eukaryota</taxon>
        <taxon>Fungi</taxon>
        <taxon>Dikarya</taxon>
        <taxon>Ascomycota</taxon>
        <taxon>Pezizomycotina</taxon>
        <taxon>Dothideomycetes</taxon>
        <taxon>Dothideomycetidae</taxon>
        <taxon>Mycosphaerellales</taxon>
        <taxon>Extremaceae</taxon>
        <taxon>Vermiconidia</taxon>
    </lineage>
</organism>
<gene>
    <name evidence="1" type="ORF">LTR37_017840</name>
</gene>
<dbReference type="EMBL" id="JAUTXU010000237">
    <property type="protein sequence ID" value="KAK3696659.1"/>
    <property type="molecule type" value="Genomic_DNA"/>
</dbReference>
<name>A0ACC3MIQ9_9PEZI</name>
<evidence type="ECO:0000313" key="2">
    <source>
        <dbReference type="Proteomes" id="UP001281147"/>
    </source>
</evidence>